<dbReference type="PANTHER" id="PTHR47354:SF5">
    <property type="entry name" value="PROTEIN RFBI"/>
    <property type="match status" value="1"/>
</dbReference>
<sequence>MSTPDSALGATLAAAREHLDTILDRGRLHYADIAPAANPVDEPSGTGAPTTPARVDLTLVRRAALFASTGINRDGTFADPQTEVLADLGRDLRKYGIGTGHYAAISEAATAAITEVFDCPDPGTDLTYRHAEELGIPEGVTELLQVVDHAVRIAALGAVEDEEAGVPATLPATVLEVEQRTRRVTVVRLAADLTRPKANTGWPGQYLEVRSADSPDSWRKLASAIPPNPDGYLEFHLSHPAGDAPVVAAGDTWVVANPTGSLEVPEDARQVLMVAVDDGLAALRALVLDLSSRQNRPQVHLYWSAENPEDLHEQVGLEGFDRGFDWFTFSVGTATDAVADAALNAGASYDTILVAGTDTAALADLPGTPRVVT</sequence>
<dbReference type="SUPFAM" id="SSF52343">
    <property type="entry name" value="Ferredoxin reductase-like, C-terminal NADP-linked domain"/>
    <property type="match status" value="1"/>
</dbReference>
<dbReference type="Proteomes" id="UP000823858">
    <property type="component" value="Unassembled WGS sequence"/>
</dbReference>
<dbReference type="InterPro" id="IPR039261">
    <property type="entry name" value="FNR_nucleotide-bd"/>
</dbReference>
<dbReference type="AlphaFoldDB" id="A0A9D2QDP3"/>
<gene>
    <name evidence="2" type="ORF">H9751_08995</name>
</gene>
<dbReference type="SUPFAM" id="SSF63380">
    <property type="entry name" value="Riboflavin synthase domain-like"/>
    <property type="match status" value="1"/>
</dbReference>
<evidence type="ECO:0008006" key="4">
    <source>
        <dbReference type="Google" id="ProtNLM"/>
    </source>
</evidence>
<proteinExistence type="predicted"/>
<reference evidence="2" key="2">
    <citation type="submission" date="2021-04" db="EMBL/GenBank/DDBJ databases">
        <authorList>
            <person name="Gilroy R."/>
        </authorList>
    </citation>
    <scope>NUCLEOTIDE SEQUENCE</scope>
    <source>
        <strain evidence="2">ChiHjej13B12-4958</strain>
    </source>
</reference>
<organism evidence="2 3">
    <name type="scientific">Candidatus Corynebacterium faecigallinarum</name>
    <dbReference type="NCBI Taxonomy" id="2838528"/>
    <lineage>
        <taxon>Bacteria</taxon>
        <taxon>Bacillati</taxon>
        <taxon>Actinomycetota</taxon>
        <taxon>Actinomycetes</taxon>
        <taxon>Mycobacteriales</taxon>
        <taxon>Corynebacteriaceae</taxon>
        <taxon>Corynebacterium</taxon>
    </lineage>
</organism>
<dbReference type="InterPro" id="IPR017938">
    <property type="entry name" value="Riboflavin_synthase-like_b-brl"/>
</dbReference>
<protein>
    <recommendedName>
        <fullName evidence="4">FAD-binding FR-type domain-containing protein</fullName>
    </recommendedName>
</protein>
<dbReference type="GO" id="GO:0016491">
    <property type="term" value="F:oxidoreductase activity"/>
    <property type="evidence" value="ECO:0007669"/>
    <property type="project" value="TreeGrafter"/>
</dbReference>
<reference evidence="2" key="1">
    <citation type="journal article" date="2021" name="PeerJ">
        <title>Extensive microbial diversity within the chicken gut microbiome revealed by metagenomics and culture.</title>
        <authorList>
            <person name="Gilroy R."/>
            <person name="Ravi A."/>
            <person name="Getino M."/>
            <person name="Pursley I."/>
            <person name="Horton D.L."/>
            <person name="Alikhan N.F."/>
            <person name="Baker D."/>
            <person name="Gharbi K."/>
            <person name="Hall N."/>
            <person name="Watson M."/>
            <person name="Adriaenssens E.M."/>
            <person name="Foster-Nyarko E."/>
            <person name="Jarju S."/>
            <person name="Secka A."/>
            <person name="Antonio M."/>
            <person name="Oren A."/>
            <person name="Chaudhuri R.R."/>
            <person name="La Ragione R."/>
            <person name="Hildebrand F."/>
            <person name="Pallen M.J."/>
        </authorList>
    </citation>
    <scope>NUCLEOTIDE SEQUENCE</scope>
    <source>
        <strain evidence="2">ChiHjej13B12-4958</strain>
    </source>
</reference>
<accession>A0A9D2QDP3</accession>
<dbReference type="PANTHER" id="PTHR47354">
    <property type="entry name" value="NADH OXIDOREDUCTASE HCR"/>
    <property type="match status" value="1"/>
</dbReference>
<comment type="caution">
    <text evidence="2">The sequence shown here is derived from an EMBL/GenBank/DDBJ whole genome shotgun (WGS) entry which is preliminary data.</text>
</comment>
<dbReference type="InterPro" id="IPR050415">
    <property type="entry name" value="MRET"/>
</dbReference>
<dbReference type="Gene3D" id="3.40.50.80">
    <property type="entry name" value="Nucleotide-binding domain of ferredoxin-NADP reductase (FNR) module"/>
    <property type="match status" value="1"/>
</dbReference>
<name>A0A9D2QDP3_9CORY</name>
<evidence type="ECO:0000313" key="3">
    <source>
        <dbReference type="Proteomes" id="UP000823858"/>
    </source>
</evidence>
<comment type="cofactor">
    <cofactor evidence="1">
        <name>FAD</name>
        <dbReference type="ChEBI" id="CHEBI:57692"/>
    </cofactor>
</comment>
<evidence type="ECO:0000256" key="1">
    <source>
        <dbReference type="ARBA" id="ARBA00001974"/>
    </source>
</evidence>
<evidence type="ECO:0000313" key="2">
    <source>
        <dbReference type="EMBL" id="HJC85666.1"/>
    </source>
</evidence>
<dbReference type="EMBL" id="DWVP01000021">
    <property type="protein sequence ID" value="HJC85666.1"/>
    <property type="molecule type" value="Genomic_DNA"/>
</dbReference>